<protein>
    <submittedName>
        <fullName evidence="3">SARP family transcriptional regulator</fullName>
    </submittedName>
</protein>
<dbReference type="Pfam" id="PF13191">
    <property type="entry name" value="AAA_16"/>
    <property type="match status" value="1"/>
</dbReference>
<dbReference type="EMBL" id="JAPMIV010000042">
    <property type="protein sequence ID" value="MDV6375991.1"/>
    <property type="molecule type" value="Genomic_DNA"/>
</dbReference>
<reference evidence="3 4" key="1">
    <citation type="submission" date="2022-11" db="EMBL/GenBank/DDBJ databases">
        <title>Deinococcus ZS9-10, Low Temperature and Draught-tolerating, UV-resistant Bacteria from Continental Antarctica.</title>
        <authorList>
            <person name="Cheng L."/>
        </authorList>
    </citation>
    <scope>NUCLEOTIDE SEQUENCE [LARGE SCALE GENOMIC DNA]</scope>
    <source>
        <strain evidence="3 4">ZS9-10</strain>
    </source>
</reference>
<gene>
    <name evidence="3" type="ORF">ORD21_15440</name>
</gene>
<keyword evidence="4" id="KW-1185">Reference proteome</keyword>
<sequence>MLTVHLLGHAHVTYNNRPVLLSTKAVALITYLTIEKLPQHRERLADLLWNTPEARKNLRVELARIRSAGLNIFPLSRQLLYLENVETDLNVWLTQLGTELDQAGLAQWLSTLRGVPLSGLEDLGSPAFQEWTDHQRWVLIEQTEEVLTQAYERFHRAGKPWAARAIAARAEALGFTHPGEFLSEPEKDARPSSSPLPQTSPSGFRTVAAGIGVAPAPGWQVSPSQASVPDVSVPEVSFPETSDPGPAPDAPLHFSAPGRETALRDSLRRAAHKPQVVVLHGPTGSGKSYEADHALNGEGWLALRVSNSRVGRLVLATLAQSLLAYPSLTAPVGEAQTAASAPGSVDAPASANAQILRDVLLHPGSLEEDVVKVATVLATVPRPVAIVLDHAHNGPVELASLLEFLLNVPAAAPRALIMLSRTPPSQAPLCRALLRRFGTAQSLLLEVTPLSLGSVMRALETRGLTDLHAQAAVMLQRSGGNALHLLSLLEQAGPEAPGGQAEPGQPVMAVKPLPGTRLPTAMRDTYLGEIDGWPAPLRDALSSLSVIQGDFSYRLVGSFPDAARASLSPAALLREALAHRALVEAELPSALGWPGLGPVDDGGRGELCYRFRSEGLRIALSSLLSQTDRQELRRHLAGVLEAAQPGLALYYAERADAPEDAERLRQAYRAHLPAGSPLLRPFLPVVQDGLQVVQDGALPAAQRTPVQVISAPVMPPPAHHLDPRPEPRRSYASASAAVPWQGYLLSWEQGGWLSVLSQGRYGQPHTLNVHLPIASSLRDAPSLTLRVVWRLDVFHGGHELGPNQASFPLRFCVPGADGARVLTPEDVADYTEEGLSQQVVTNVVLGNWMEHELTFNVAGKAPERLDLAVRALDLALTIGELSLNGQPLLPMITTPEHLGVLGSREALPALHSLAARGQS</sequence>
<feature type="region of interest" description="Disordered" evidence="1">
    <location>
        <begin position="178"/>
        <end position="205"/>
    </location>
</feature>
<organism evidence="3 4">
    <name type="scientific">Deinococcus arenicola</name>
    <dbReference type="NCBI Taxonomy" id="2994950"/>
    <lineage>
        <taxon>Bacteria</taxon>
        <taxon>Thermotogati</taxon>
        <taxon>Deinococcota</taxon>
        <taxon>Deinococci</taxon>
        <taxon>Deinococcales</taxon>
        <taxon>Deinococcaceae</taxon>
        <taxon>Deinococcus</taxon>
    </lineage>
</organism>
<proteinExistence type="predicted"/>
<evidence type="ECO:0000256" key="1">
    <source>
        <dbReference type="SAM" id="MobiDB-lite"/>
    </source>
</evidence>
<evidence type="ECO:0000259" key="2">
    <source>
        <dbReference type="Pfam" id="PF13191"/>
    </source>
</evidence>
<accession>A0ABU4DU87</accession>
<dbReference type="SUPFAM" id="SSF52540">
    <property type="entry name" value="P-loop containing nucleoside triphosphate hydrolases"/>
    <property type="match status" value="1"/>
</dbReference>
<feature type="domain" description="Orc1-like AAA ATPase" evidence="2">
    <location>
        <begin position="258"/>
        <end position="415"/>
    </location>
</feature>
<evidence type="ECO:0000313" key="3">
    <source>
        <dbReference type="EMBL" id="MDV6375991.1"/>
    </source>
</evidence>
<comment type="caution">
    <text evidence="3">The sequence shown here is derived from an EMBL/GenBank/DDBJ whole genome shotgun (WGS) entry which is preliminary data.</text>
</comment>
<dbReference type="InterPro" id="IPR041664">
    <property type="entry name" value="AAA_16"/>
</dbReference>
<dbReference type="InterPro" id="IPR027417">
    <property type="entry name" value="P-loop_NTPase"/>
</dbReference>
<feature type="region of interest" description="Disordered" evidence="1">
    <location>
        <begin position="218"/>
        <end position="247"/>
    </location>
</feature>
<evidence type="ECO:0000313" key="4">
    <source>
        <dbReference type="Proteomes" id="UP001276150"/>
    </source>
</evidence>
<dbReference type="Proteomes" id="UP001276150">
    <property type="component" value="Unassembled WGS sequence"/>
</dbReference>
<name>A0ABU4DU87_9DEIO</name>
<dbReference type="RefSeq" id="WP_317641341.1">
    <property type="nucleotide sequence ID" value="NZ_JAPMIV010000042.1"/>
</dbReference>
<feature type="compositionally biased region" description="Low complexity" evidence="1">
    <location>
        <begin position="191"/>
        <end position="205"/>
    </location>
</feature>